<evidence type="ECO:0000313" key="7">
    <source>
        <dbReference type="Proteomes" id="UP000325713"/>
    </source>
</evidence>
<keyword evidence="2 4" id="KW-0238">DNA-binding</keyword>
<keyword evidence="3" id="KW-0804">Transcription</keyword>
<dbReference type="Proteomes" id="UP000325713">
    <property type="component" value="Chromosome"/>
</dbReference>
<dbReference type="OrthoDB" id="2373640at2"/>
<evidence type="ECO:0000256" key="4">
    <source>
        <dbReference type="PROSITE-ProRule" id="PRU00335"/>
    </source>
</evidence>
<protein>
    <submittedName>
        <fullName evidence="6">TetR/AcrR family transcriptional regulator</fullName>
    </submittedName>
</protein>
<dbReference type="RefSeq" id="WP_151051964.1">
    <property type="nucleotide sequence ID" value="NZ_CP031700.1"/>
</dbReference>
<dbReference type="Pfam" id="PF00440">
    <property type="entry name" value="TetR_N"/>
    <property type="match status" value="1"/>
</dbReference>
<keyword evidence="1" id="KW-0805">Transcription regulation</keyword>
<dbReference type="InterPro" id="IPR009057">
    <property type="entry name" value="Homeodomain-like_sf"/>
</dbReference>
<feature type="domain" description="HTH tetR-type" evidence="5">
    <location>
        <begin position="3"/>
        <end position="63"/>
    </location>
</feature>
<evidence type="ECO:0000256" key="1">
    <source>
        <dbReference type="ARBA" id="ARBA00023015"/>
    </source>
</evidence>
<organism evidence="6 7">
    <name type="scientific">Neisseria zalophi</name>
    <dbReference type="NCBI Taxonomy" id="640030"/>
    <lineage>
        <taxon>Bacteria</taxon>
        <taxon>Pseudomonadati</taxon>
        <taxon>Pseudomonadota</taxon>
        <taxon>Betaproteobacteria</taxon>
        <taxon>Neisseriales</taxon>
        <taxon>Neisseriaceae</taxon>
        <taxon>Neisseria</taxon>
    </lineage>
</organism>
<dbReference type="InterPro" id="IPR001647">
    <property type="entry name" value="HTH_TetR"/>
</dbReference>
<keyword evidence="7" id="KW-1185">Reference proteome</keyword>
<dbReference type="SUPFAM" id="SSF46689">
    <property type="entry name" value="Homeodomain-like"/>
    <property type="match status" value="1"/>
</dbReference>
<feature type="DNA-binding region" description="H-T-H motif" evidence="4">
    <location>
        <begin position="26"/>
        <end position="45"/>
    </location>
</feature>
<dbReference type="Gene3D" id="1.10.357.10">
    <property type="entry name" value="Tetracycline Repressor, domain 2"/>
    <property type="match status" value="1"/>
</dbReference>
<dbReference type="KEGG" id="nzl:D0T92_08550"/>
<dbReference type="PANTHER" id="PTHR30055">
    <property type="entry name" value="HTH-TYPE TRANSCRIPTIONAL REGULATOR RUTR"/>
    <property type="match status" value="1"/>
</dbReference>
<name>A0A5J6Q082_9NEIS</name>
<dbReference type="EMBL" id="CP031700">
    <property type="protein sequence ID" value="QEY26572.1"/>
    <property type="molecule type" value="Genomic_DNA"/>
</dbReference>
<sequence length="201" mass="22844">MKPSARTQFIEAGLRLYPQYGYRKLSVRLLAAESGLSAGMFHHLFTGKDAFIAKLWQQHYETTFGSIDFISDGHTLPLEQLRHTIRLLAHALRDNLDWVNRLFADSSDGVAAADIFLHHHAAQYSDRLYDLLGKCFPNMAFSDLVSRMSYILSSVITPMFLAVRFDNMGILPEKVRTFTPDLLTDEAIEQRITWAFSTLSA</sequence>
<dbReference type="PANTHER" id="PTHR30055:SF234">
    <property type="entry name" value="HTH-TYPE TRANSCRIPTIONAL REGULATOR BETI"/>
    <property type="match status" value="1"/>
</dbReference>
<evidence type="ECO:0000313" key="6">
    <source>
        <dbReference type="EMBL" id="QEY26572.1"/>
    </source>
</evidence>
<dbReference type="GO" id="GO:0000976">
    <property type="term" value="F:transcription cis-regulatory region binding"/>
    <property type="evidence" value="ECO:0007669"/>
    <property type="project" value="TreeGrafter"/>
</dbReference>
<dbReference type="PROSITE" id="PS50977">
    <property type="entry name" value="HTH_TETR_2"/>
    <property type="match status" value="1"/>
</dbReference>
<accession>A0A5J6Q082</accession>
<gene>
    <name evidence="6" type="ORF">D0T92_08550</name>
</gene>
<evidence type="ECO:0000259" key="5">
    <source>
        <dbReference type="PROSITE" id="PS50977"/>
    </source>
</evidence>
<dbReference type="InterPro" id="IPR050109">
    <property type="entry name" value="HTH-type_TetR-like_transc_reg"/>
</dbReference>
<reference evidence="6 7" key="1">
    <citation type="submission" date="2018-08" db="EMBL/GenBank/DDBJ databases">
        <title>Neisseria zalophi ATCC BAA-2455 complete genome.</title>
        <authorList>
            <person name="Veseli I.A."/>
            <person name="Buttler R."/>
            <person name="Mascarenhas dos Santos A.C."/>
            <person name="Pombert J.-F."/>
        </authorList>
    </citation>
    <scope>NUCLEOTIDE SEQUENCE [LARGE SCALE GENOMIC DNA]</scope>
    <source>
        <strain evidence="6 7">ATCC BAA-2455</strain>
    </source>
</reference>
<dbReference type="GO" id="GO:0003700">
    <property type="term" value="F:DNA-binding transcription factor activity"/>
    <property type="evidence" value="ECO:0007669"/>
    <property type="project" value="TreeGrafter"/>
</dbReference>
<dbReference type="AlphaFoldDB" id="A0A5J6Q082"/>
<evidence type="ECO:0000256" key="2">
    <source>
        <dbReference type="ARBA" id="ARBA00023125"/>
    </source>
</evidence>
<proteinExistence type="predicted"/>
<evidence type="ECO:0000256" key="3">
    <source>
        <dbReference type="ARBA" id="ARBA00023163"/>
    </source>
</evidence>